<dbReference type="GO" id="GO:0032259">
    <property type="term" value="P:methylation"/>
    <property type="evidence" value="ECO:0007669"/>
    <property type="project" value="UniProtKB-KW"/>
</dbReference>
<comment type="caution">
    <text evidence="5">The sequence shown here is derived from an EMBL/GenBank/DDBJ whole genome shotgun (WGS) entry which is preliminary data.</text>
</comment>
<dbReference type="GO" id="GO:0008168">
    <property type="term" value="F:methyltransferase activity"/>
    <property type="evidence" value="ECO:0007669"/>
    <property type="project" value="UniProtKB-KW"/>
</dbReference>
<dbReference type="InterPro" id="IPR029063">
    <property type="entry name" value="SAM-dependent_MTases_sf"/>
</dbReference>
<keyword evidence="6" id="KW-1185">Reference proteome</keyword>
<keyword evidence="2" id="KW-0808">Transferase</keyword>
<dbReference type="Gene3D" id="3.40.50.150">
    <property type="entry name" value="Vaccinia Virus protein VP39"/>
    <property type="match status" value="1"/>
</dbReference>
<keyword evidence="1 5" id="KW-0489">Methyltransferase</keyword>
<evidence type="ECO:0000313" key="5">
    <source>
        <dbReference type="EMBL" id="GAA1966080.1"/>
    </source>
</evidence>
<dbReference type="CDD" id="cd02440">
    <property type="entry name" value="AdoMet_MTases"/>
    <property type="match status" value="1"/>
</dbReference>
<organism evidence="5 6">
    <name type="scientific">Amycolatopsis minnesotensis</name>
    <dbReference type="NCBI Taxonomy" id="337894"/>
    <lineage>
        <taxon>Bacteria</taxon>
        <taxon>Bacillati</taxon>
        <taxon>Actinomycetota</taxon>
        <taxon>Actinomycetes</taxon>
        <taxon>Pseudonocardiales</taxon>
        <taxon>Pseudonocardiaceae</taxon>
        <taxon>Amycolatopsis</taxon>
    </lineage>
</organism>
<reference evidence="6" key="1">
    <citation type="journal article" date="2019" name="Int. J. Syst. Evol. Microbiol.">
        <title>The Global Catalogue of Microorganisms (GCM) 10K type strain sequencing project: providing services to taxonomists for standard genome sequencing and annotation.</title>
        <authorList>
            <consortium name="The Broad Institute Genomics Platform"/>
            <consortium name="The Broad Institute Genome Sequencing Center for Infectious Disease"/>
            <person name="Wu L."/>
            <person name="Ma J."/>
        </authorList>
    </citation>
    <scope>NUCLEOTIDE SEQUENCE [LARGE SCALE GENOMIC DNA]</scope>
    <source>
        <strain evidence="6">JCM 14545</strain>
    </source>
</reference>
<dbReference type="PANTHER" id="PTHR43464">
    <property type="entry name" value="METHYLTRANSFERASE"/>
    <property type="match status" value="1"/>
</dbReference>
<dbReference type="Proteomes" id="UP001501116">
    <property type="component" value="Unassembled WGS sequence"/>
</dbReference>
<keyword evidence="3" id="KW-0949">S-adenosyl-L-methionine</keyword>
<dbReference type="RefSeq" id="WP_344421468.1">
    <property type="nucleotide sequence ID" value="NZ_BAAANN010000016.1"/>
</dbReference>
<evidence type="ECO:0000256" key="1">
    <source>
        <dbReference type="ARBA" id="ARBA00022603"/>
    </source>
</evidence>
<evidence type="ECO:0000313" key="6">
    <source>
        <dbReference type="Proteomes" id="UP001501116"/>
    </source>
</evidence>
<name>A0ABP5CPP1_9PSEU</name>
<evidence type="ECO:0000256" key="3">
    <source>
        <dbReference type="ARBA" id="ARBA00022691"/>
    </source>
</evidence>
<dbReference type="Pfam" id="PF13649">
    <property type="entry name" value="Methyltransf_25"/>
    <property type="match status" value="1"/>
</dbReference>
<gene>
    <name evidence="5" type="ORF">GCM10009754_43090</name>
</gene>
<evidence type="ECO:0000259" key="4">
    <source>
        <dbReference type="Pfam" id="PF13649"/>
    </source>
</evidence>
<dbReference type="EMBL" id="BAAANN010000016">
    <property type="protein sequence ID" value="GAA1966080.1"/>
    <property type="molecule type" value="Genomic_DNA"/>
</dbReference>
<feature type="domain" description="Methyltransferase" evidence="4">
    <location>
        <begin position="55"/>
        <end position="148"/>
    </location>
</feature>
<protein>
    <submittedName>
        <fullName evidence="5">Class I SAM-dependent methyltransferase</fullName>
    </submittedName>
</protein>
<sequence>MTNSGSTGSSALEDFDFEEIYQGNTEIGETMPWDIGEPQPLLVALEAAGGVGGDILDIGCGLGNNAIFLASRGHRVTGVDGSETALATARQRAETAGQAVDFAVGDATRLDGFENRFDTVVDSALFHCLSAEDRPGYAAAVHRAAKPGARLQMFCFSDSLPDSLPVPAQLTEKELRDTFAEGWTITRLERAEYTSSMTPETAARLVGTMTPDADLPAITALNTDEDNRVLLPVWHLTATRN</sequence>
<evidence type="ECO:0000256" key="2">
    <source>
        <dbReference type="ARBA" id="ARBA00022679"/>
    </source>
</evidence>
<dbReference type="SUPFAM" id="SSF53335">
    <property type="entry name" value="S-adenosyl-L-methionine-dependent methyltransferases"/>
    <property type="match status" value="1"/>
</dbReference>
<proteinExistence type="predicted"/>
<accession>A0ABP5CPP1</accession>
<dbReference type="PANTHER" id="PTHR43464:SF19">
    <property type="entry name" value="UBIQUINONE BIOSYNTHESIS O-METHYLTRANSFERASE, MITOCHONDRIAL"/>
    <property type="match status" value="1"/>
</dbReference>
<dbReference type="InterPro" id="IPR041698">
    <property type="entry name" value="Methyltransf_25"/>
</dbReference>